<keyword evidence="1" id="KW-0472">Membrane</keyword>
<sequence length="70" mass="8282">MLMPRGLFFSISFHARTVWLLTISHFTYTSAIFFFCCCCLRLAHDCCLYFFFNFLFIVTCHRHAVISSIL</sequence>
<name>A0A2M4DC82_ANODA</name>
<dbReference type="AlphaFoldDB" id="A0A2M4DC82"/>
<feature type="transmembrane region" description="Helical" evidence="1">
    <location>
        <begin position="7"/>
        <end position="26"/>
    </location>
</feature>
<reference evidence="2" key="1">
    <citation type="submission" date="2018-01" db="EMBL/GenBank/DDBJ databases">
        <title>An insight into the sialome of Amazonian anophelines.</title>
        <authorList>
            <person name="Ribeiro J.M."/>
            <person name="Scarpassa V."/>
            <person name="Calvo E."/>
        </authorList>
    </citation>
    <scope>NUCLEOTIDE SEQUENCE</scope>
</reference>
<dbReference type="EMBL" id="GGFL01010893">
    <property type="protein sequence ID" value="MBW75071.1"/>
    <property type="molecule type" value="Transcribed_RNA"/>
</dbReference>
<keyword evidence="1" id="KW-1133">Transmembrane helix</keyword>
<organism evidence="2">
    <name type="scientific">Anopheles darlingi</name>
    <name type="common">Mosquito</name>
    <dbReference type="NCBI Taxonomy" id="43151"/>
    <lineage>
        <taxon>Eukaryota</taxon>
        <taxon>Metazoa</taxon>
        <taxon>Ecdysozoa</taxon>
        <taxon>Arthropoda</taxon>
        <taxon>Hexapoda</taxon>
        <taxon>Insecta</taxon>
        <taxon>Pterygota</taxon>
        <taxon>Neoptera</taxon>
        <taxon>Endopterygota</taxon>
        <taxon>Diptera</taxon>
        <taxon>Nematocera</taxon>
        <taxon>Culicoidea</taxon>
        <taxon>Culicidae</taxon>
        <taxon>Anophelinae</taxon>
        <taxon>Anopheles</taxon>
    </lineage>
</organism>
<evidence type="ECO:0000256" key="1">
    <source>
        <dbReference type="SAM" id="Phobius"/>
    </source>
</evidence>
<accession>A0A2M4DC82</accession>
<protein>
    <submittedName>
        <fullName evidence="2">Uncharacterized protein</fullName>
    </submittedName>
</protein>
<proteinExistence type="predicted"/>
<evidence type="ECO:0000313" key="2">
    <source>
        <dbReference type="EMBL" id="MBW75071.1"/>
    </source>
</evidence>
<keyword evidence="1" id="KW-0812">Transmembrane</keyword>